<evidence type="ECO:0000313" key="3">
    <source>
        <dbReference type="Proteomes" id="UP000305681"/>
    </source>
</evidence>
<sequence length="82" mass="8758">AHIDWAAAKSIRLSTAGGANITIEGGNITVQCPGKITVHAGKKSFIGPERLAYPLPRFSRSICKRCRRSAAESGSPFSMVEE</sequence>
<proteinExistence type="predicted"/>
<dbReference type="AlphaFoldDB" id="A0A5C4NNI7"/>
<protein>
    <submittedName>
        <fullName evidence="2">DUF2345 domain-containing protein</fullName>
    </submittedName>
</protein>
<accession>A0A5C4NNI7</accession>
<evidence type="ECO:0000259" key="1">
    <source>
        <dbReference type="Pfam" id="PF10106"/>
    </source>
</evidence>
<feature type="domain" description="DUF2345" evidence="1">
    <location>
        <begin position="2"/>
        <end position="48"/>
    </location>
</feature>
<dbReference type="EMBL" id="VDGE01000007">
    <property type="protein sequence ID" value="TNC75485.1"/>
    <property type="molecule type" value="Genomic_DNA"/>
</dbReference>
<dbReference type="InterPro" id="IPR018769">
    <property type="entry name" value="VgrG2_DUF2345"/>
</dbReference>
<dbReference type="Pfam" id="PF10106">
    <property type="entry name" value="DUF2345"/>
    <property type="match status" value="1"/>
</dbReference>
<gene>
    <name evidence="2" type="ORF">FHI69_17790</name>
</gene>
<reference evidence="2 3" key="1">
    <citation type="submission" date="2019-06" db="EMBL/GenBank/DDBJ databases">
        <title>Genome sequence of Janthinobacterium lividum UCD_MED1.</title>
        <authorList>
            <person name="De Leon M.E."/>
            <person name="Jospin G."/>
        </authorList>
    </citation>
    <scope>NUCLEOTIDE SEQUENCE [LARGE SCALE GENOMIC DNA]</scope>
    <source>
        <strain evidence="2 3">UCD_MED1</strain>
    </source>
</reference>
<evidence type="ECO:0000313" key="2">
    <source>
        <dbReference type="EMBL" id="TNC75485.1"/>
    </source>
</evidence>
<feature type="non-terminal residue" evidence="2">
    <location>
        <position position="1"/>
    </location>
</feature>
<organism evidence="2 3">
    <name type="scientific">Janthinobacterium lividum</name>
    <dbReference type="NCBI Taxonomy" id="29581"/>
    <lineage>
        <taxon>Bacteria</taxon>
        <taxon>Pseudomonadati</taxon>
        <taxon>Pseudomonadota</taxon>
        <taxon>Betaproteobacteria</taxon>
        <taxon>Burkholderiales</taxon>
        <taxon>Oxalobacteraceae</taxon>
        <taxon>Janthinobacterium</taxon>
    </lineage>
</organism>
<dbReference type="RefSeq" id="WP_139091489.1">
    <property type="nucleotide sequence ID" value="NZ_VDGE01000007.1"/>
</dbReference>
<comment type="caution">
    <text evidence="2">The sequence shown here is derived from an EMBL/GenBank/DDBJ whole genome shotgun (WGS) entry which is preliminary data.</text>
</comment>
<name>A0A5C4NNI7_9BURK</name>
<dbReference type="Proteomes" id="UP000305681">
    <property type="component" value="Unassembled WGS sequence"/>
</dbReference>